<sequence length="143" mass="16444">MKQPYEIMAYKGNIKKAEITCDSEMLLQGIFDSEACGKLIRIDSAKTIRFRSIQRCPIQSSKIGAKGILLRLLGQLLILNKIDEIFENESEQQVCEQQFHNFNAELDDKDIDFNGDKYSAKQHVENVNFFTRTVIVPQNLIMI</sequence>
<evidence type="ECO:0000313" key="2">
    <source>
        <dbReference type="Proteomes" id="UP001195483"/>
    </source>
</evidence>
<gene>
    <name evidence="1" type="ORF">CHS0354_039103</name>
</gene>
<comment type="caution">
    <text evidence="1">The sequence shown here is derived from an EMBL/GenBank/DDBJ whole genome shotgun (WGS) entry which is preliminary data.</text>
</comment>
<proteinExistence type="predicted"/>
<reference evidence="1" key="3">
    <citation type="submission" date="2023-05" db="EMBL/GenBank/DDBJ databases">
        <authorList>
            <person name="Smith C.H."/>
        </authorList>
    </citation>
    <scope>NUCLEOTIDE SEQUENCE</scope>
    <source>
        <strain evidence="1">CHS0354</strain>
        <tissue evidence="1">Mantle</tissue>
    </source>
</reference>
<dbReference type="AlphaFoldDB" id="A0AAE0WEQ2"/>
<accession>A0AAE0WEQ2</accession>
<reference evidence="1" key="1">
    <citation type="journal article" date="2021" name="Genome Biol. Evol.">
        <title>A High-Quality Reference Genome for a Parasitic Bivalve with Doubly Uniparental Inheritance (Bivalvia: Unionida).</title>
        <authorList>
            <person name="Smith C.H."/>
        </authorList>
    </citation>
    <scope>NUCLEOTIDE SEQUENCE</scope>
    <source>
        <strain evidence="1">CHS0354</strain>
    </source>
</reference>
<dbReference type="EMBL" id="JAEAOA010002278">
    <property type="protein sequence ID" value="KAK3611489.1"/>
    <property type="molecule type" value="Genomic_DNA"/>
</dbReference>
<evidence type="ECO:0000313" key="1">
    <source>
        <dbReference type="EMBL" id="KAK3611489.1"/>
    </source>
</evidence>
<dbReference type="Proteomes" id="UP001195483">
    <property type="component" value="Unassembled WGS sequence"/>
</dbReference>
<organism evidence="1 2">
    <name type="scientific">Potamilus streckersoni</name>
    <dbReference type="NCBI Taxonomy" id="2493646"/>
    <lineage>
        <taxon>Eukaryota</taxon>
        <taxon>Metazoa</taxon>
        <taxon>Spiralia</taxon>
        <taxon>Lophotrochozoa</taxon>
        <taxon>Mollusca</taxon>
        <taxon>Bivalvia</taxon>
        <taxon>Autobranchia</taxon>
        <taxon>Heteroconchia</taxon>
        <taxon>Palaeoheterodonta</taxon>
        <taxon>Unionida</taxon>
        <taxon>Unionoidea</taxon>
        <taxon>Unionidae</taxon>
        <taxon>Ambleminae</taxon>
        <taxon>Lampsilini</taxon>
        <taxon>Potamilus</taxon>
    </lineage>
</organism>
<reference evidence="1" key="2">
    <citation type="journal article" date="2021" name="Genome Biol. Evol.">
        <title>Developing a high-quality reference genome for a parasitic bivalve with doubly uniparental inheritance (Bivalvia: Unionida).</title>
        <authorList>
            <person name="Smith C.H."/>
        </authorList>
    </citation>
    <scope>NUCLEOTIDE SEQUENCE</scope>
    <source>
        <strain evidence="1">CHS0354</strain>
        <tissue evidence="1">Mantle</tissue>
    </source>
</reference>
<protein>
    <submittedName>
        <fullName evidence="1">Uncharacterized protein</fullName>
    </submittedName>
</protein>
<keyword evidence="2" id="KW-1185">Reference proteome</keyword>
<name>A0AAE0WEQ2_9BIVA</name>